<organism evidence="2 3">
    <name type="scientific">Caenorhabditis tropicalis</name>
    <dbReference type="NCBI Taxonomy" id="1561998"/>
    <lineage>
        <taxon>Eukaryota</taxon>
        <taxon>Metazoa</taxon>
        <taxon>Ecdysozoa</taxon>
        <taxon>Nematoda</taxon>
        <taxon>Chromadorea</taxon>
        <taxon>Rhabditida</taxon>
        <taxon>Rhabditina</taxon>
        <taxon>Rhabditomorpha</taxon>
        <taxon>Rhabditoidea</taxon>
        <taxon>Rhabditidae</taxon>
        <taxon>Peloderinae</taxon>
        <taxon>Caenorhabditis</taxon>
    </lineage>
</organism>
<dbReference type="Proteomes" id="UP000095282">
    <property type="component" value="Unplaced"/>
</dbReference>
<sequence>MSKESSDFNFDPGLQLSDRMFRNFYDNGCYNFSLHPQQYFCIVNVHCNNPEGSIPYPIPPPVVSCYVSGYDGTIHLAKYETDERSGFEIYDKQIYNETYYDEGISCRGHFCFIVPDKYSDGTRYYKGCISANEQGENRIQLGYMYLNDVPYYICNTDFCNFDIETTLEEARNGTLEDNFSSLKLRINVVFMVLIAMNF</sequence>
<evidence type="ECO:0000259" key="1">
    <source>
        <dbReference type="Pfam" id="PF24602"/>
    </source>
</evidence>
<name>A0A1I7SY70_9PELO</name>
<dbReference type="WBParaSite" id="Csp11.Scaffold282.g723.t1">
    <property type="protein sequence ID" value="Csp11.Scaffold282.g723.t1"/>
    <property type="gene ID" value="Csp11.Scaffold282.g723"/>
</dbReference>
<keyword evidence="2" id="KW-1185">Reference proteome</keyword>
<proteinExistence type="predicted"/>
<dbReference type="Pfam" id="PF24602">
    <property type="entry name" value="DUF7622"/>
    <property type="match status" value="1"/>
</dbReference>
<dbReference type="PANTHER" id="PTHR37433:SF5">
    <property type="entry name" value="DUF753 DOMAIN-CONTAINING PROTEIN-RELATED"/>
    <property type="match status" value="1"/>
</dbReference>
<reference evidence="3" key="1">
    <citation type="submission" date="2016-11" db="UniProtKB">
        <authorList>
            <consortium name="WormBaseParasite"/>
        </authorList>
    </citation>
    <scope>IDENTIFICATION</scope>
</reference>
<dbReference type="PANTHER" id="PTHR37433">
    <property type="entry name" value="PROTEIN CBG25136-RELATED"/>
    <property type="match status" value="1"/>
</dbReference>
<feature type="domain" description="DUF7622" evidence="1">
    <location>
        <begin position="94"/>
        <end position="164"/>
    </location>
</feature>
<dbReference type="InterPro" id="IPR056039">
    <property type="entry name" value="DUF7622"/>
</dbReference>
<accession>A0A1I7SY70</accession>
<protein>
    <submittedName>
        <fullName evidence="3">ApeC domain-containing protein</fullName>
    </submittedName>
</protein>
<evidence type="ECO:0000313" key="2">
    <source>
        <dbReference type="Proteomes" id="UP000095282"/>
    </source>
</evidence>
<dbReference type="STRING" id="1561998.A0A1I7SY70"/>
<evidence type="ECO:0000313" key="3">
    <source>
        <dbReference type="WBParaSite" id="Csp11.Scaffold282.g723.t1"/>
    </source>
</evidence>
<dbReference type="AlphaFoldDB" id="A0A1I7SY70"/>